<protein>
    <submittedName>
        <fullName evidence="1">Uncharacterized protein</fullName>
    </submittedName>
</protein>
<accession>A0A096AD70</accession>
<dbReference type="EMBL" id="JRNQ01000035">
    <property type="protein sequence ID" value="KGF44506.1"/>
    <property type="molecule type" value="Genomic_DNA"/>
</dbReference>
<gene>
    <name evidence="1" type="ORF">HMPREF0647_06520</name>
</gene>
<sequence>MVRFRVHAHIVPVGREGQDVRRLVVGHVDTEAGVHEQVAVLLLQEIGFRLQLTADAAPLEHRHLIGFALLVDKQVGLALHAFPVPAKQVTAVVRYIAGLQHHDRQPD</sequence>
<evidence type="ECO:0000313" key="1">
    <source>
        <dbReference type="EMBL" id="KGF44506.1"/>
    </source>
</evidence>
<dbReference type="AlphaFoldDB" id="A0A096AD70"/>
<organism evidence="1 2">
    <name type="scientific">Prevotella bivia DNF00320</name>
    <dbReference type="NCBI Taxonomy" id="1401068"/>
    <lineage>
        <taxon>Bacteria</taxon>
        <taxon>Pseudomonadati</taxon>
        <taxon>Bacteroidota</taxon>
        <taxon>Bacteroidia</taxon>
        <taxon>Bacteroidales</taxon>
        <taxon>Prevotellaceae</taxon>
        <taxon>Prevotella</taxon>
    </lineage>
</organism>
<reference evidence="1 2" key="1">
    <citation type="submission" date="2014-07" db="EMBL/GenBank/DDBJ databases">
        <authorList>
            <person name="McCorrison J."/>
            <person name="Sanka R."/>
            <person name="Torralba M."/>
            <person name="Gillis M."/>
            <person name="Haft D.H."/>
            <person name="Methe B."/>
            <person name="Sutton G."/>
            <person name="Nelson K.E."/>
        </authorList>
    </citation>
    <scope>NUCLEOTIDE SEQUENCE [LARGE SCALE GENOMIC DNA]</scope>
    <source>
        <strain evidence="1 2">DNF00320</strain>
    </source>
</reference>
<proteinExistence type="predicted"/>
<evidence type="ECO:0000313" key="2">
    <source>
        <dbReference type="Proteomes" id="UP000029525"/>
    </source>
</evidence>
<dbReference type="Proteomes" id="UP000029525">
    <property type="component" value="Unassembled WGS sequence"/>
</dbReference>
<comment type="caution">
    <text evidence="1">The sequence shown here is derived from an EMBL/GenBank/DDBJ whole genome shotgun (WGS) entry which is preliminary data.</text>
</comment>
<name>A0A096AD70_9BACT</name>